<evidence type="ECO:0000256" key="1">
    <source>
        <dbReference type="SAM" id="Phobius"/>
    </source>
</evidence>
<evidence type="ECO:0000313" key="2">
    <source>
        <dbReference type="EMBL" id="MBE8722394.1"/>
    </source>
</evidence>
<organism evidence="2 3">
    <name type="scientific">Sphingobacterium pedocola</name>
    <dbReference type="NCBI Taxonomy" id="2082722"/>
    <lineage>
        <taxon>Bacteria</taxon>
        <taxon>Pseudomonadati</taxon>
        <taxon>Bacteroidota</taxon>
        <taxon>Sphingobacteriia</taxon>
        <taxon>Sphingobacteriales</taxon>
        <taxon>Sphingobacteriaceae</taxon>
        <taxon>Sphingobacterium</taxon>
    </lineage>
</organism>
<evidence type="ECO:0000313" key="3">
    <source>
        <dbReference type="Proteomes" id="UP000618319"/>
    </source>
</evidence>
<keyword evidence="1" id="KW-1133">Transmembrane helix</keyword>
<keyword evidence="3" id="KW-1185">Reference proteome</keyword>
<keyword evidence="1" id="KW-0472">Membrane</keyword>
<feature type="transmembrane region" description="Helical" evidence="1">
    <location>
        <begin position="6"/>
        <end position="31"/>
    </location>
</feature>
<sequence>MNASRFVFYWSYGIFIYVYIFGNMNISYLLFLNLKMQLYEGFNKQTCIKLHELAGLMNFII</sequence>
<accession>A0ABR9TC05</accession>
<comment type="caution">
    <text evidence="2">The sequence shown here is derived from an EMBL/GenBank/DDBJ whole genome shotgun (WGS) entry which is preliminary data.</text>
</comment>
<proteinExistence type="predicted"/>
<name>A0ABR9TC05_9SPHI</name>
<keyword evidence="1" id="KW-0812">Transmembrane</keyword>
<dbReference type="EMBL" id="PSKQ01000024">
    <property type="protein sequence ID" value="MBE8722394.1"/>
    <property type="molecule type" value="Genomic_DNA"/>
</dbReference>
<protein>
    <submittedName>
        <fullName evidence="2">Uncharacterized protein</fullName>
    </submittedName>
</protein>
<reference evidence="2 3" key="1">
    <citation type="submission" date="2018-02" db="EMBL/GenBank/DDBJ databases">
        <title>Sphingobacterium KA21.</title>
        <authorList>
            <person name="Vasarhelyi B.M."/>
            <person name="Deshmukh S."/>
            <person name="Balint B."/>
            <person name="Kukolya J."/>
        </authorList>
    </citation>
    <scope>NUCLEOTIDE SEQUENCE [LARGE SCALE GENOMIC DNA]</scope>
    <source>
        <strain evidence="2 3">Ka21</strain>
    </source>
</reference>
<gene>
    <name evidence="2" type="ORF">C4F40_16840</name>
</gene>
<dbReference type="Proteomes" id="UP000618319">
    <property type="component" value="Unassembled WGS sequence"/>
</dbReference>